<organism evidence="2 3">
    <name type="scientific">Paradesertivirga mongoliensis</name>
    <dbReference type="NCBI Taxonomy" id="2100740"/>
    <lineage>
        <taxon>Bacteria</taxon>
        <taxon>Pseudomonadati</taxon>
        <taxon>Bacteroidota</taxon>
        <taxon>Sphingobacteriia</taxon>
        <taxon>Sphingobacteriales</taxon>
        <taxon>Sphingobacteriaceae</taxon>
        <taxon>Paradesertivirga</taxon>
    </lineage>
</organism>
<reference evidence="3" key="1">
    <citation type="journal article" date="2019" name="Int. J. Syst. Evol. Microbiol.">
        <title>The Global Catalogue of Microorganisms (GCM) 10K type strain sequencing project: providing services to taxonomists for standard genome sequencing and annotation.</title>
        <authorList>
            <consortium name="The Broad Institute Genomics Platform"/>
            <consortium name="The Broad Institute Genome Sequencing Center for Infectious Disease"/>
            <person name="Wu L."/>
            <person name="Ma J."/>
        </authorList>
    </citation>
    <scope>NUCLEOTIDE SEQUENCE [LARGE SCALE GENOMIC DNA]</scope>
    <source>
        <strain evidence="3">KCTC 42217</strain>
    </source>
</reference>
<dbReference type="RefSeq" id="WP_255898441.1">
    <property type="nucleotide sequence ID" value="NZ_JAFMZO010000001.1"/>
</dbReference>
<accession>A0ABW4ZJ29</accession>
<gene>
    <name evidence="2" type="ORF">ACFSJU_05550</name>
</gene>
<evidence type="ECO:0008006" key="4">
    <source>
        <dbReference type="Google" id="ProtNLM"/>
    </source>
</evidence>
<sequence length="429" mass="46950">MTRILKNIIVAIFLLGGLQGFSQSTTSSPYSQYGIGNLNGSQLPQNRSMGGISAGLRKPSLYNNINLANPASYSAIRITTFDIGVFGSQTNLSKGEISEKTFDASLNHLVFGIPVTKTSALSFGLVPYSSKGYNFTDDGFVNAEPVNYVYSANGGISKAYLGYGFKIGSRLSVGANASFLFGKLTESKAAEYEDVAFLNSRTQSSTSISGLTFDYGVQYEAPVNSKVSLILGYSGSSNSKVRSKAELLTTRYYKDINSGVGGVSVDTTEFKQNDVTKIQLPMMHTIGFAFQRPNKWLIGADVSLGQWKNYSEGGVNGGLQNSTGIAIGGQVTPDISSVGNYFNIVDYRFGFKYDKTYINLQNQDIKQMAFTFGLGLPLPANRSTFYKINFGTELGQRGSLKNNLVRERYVNLFLSFTMNDQWFQKYKFD</sequence>
<feature type="chain" id="PRO_5047187568" description="Long-chain fatty acid transport protein" evidence="1">
    <location>
        <begin position="23"/>
        <end position="429"/>
    </location>
</feature>
<proteinExistence type="predicted"/>
<evidence type="ECO:0000313" key="2">
    <source>
        <dbReference type="EMBL" id="MFD2161849.1"/>
    </source>
</evidence>
<evidence type="ECO:0000256" key="1">
    <source>
        <dbReference type="SAM" id="SignalP"/>
    </source>
</evidence>
<dbReference type="Proteomes" id="UP001597387">
    <property type="component" value="Unassembled WGS sequence"/>
</dbReference>
<dbReference type="SUPFAM" id="SSF56935">
    <property type="entry name" value="Porins"/>
    <property type="match status" value="1"/>
</dbReference>
<keyword evidence="3" id="KW-1185">Reference proteome</keyword>
<comment type="caution">
    <text evidence="2">The sequence shown here is derived from an EMBL/GenBank/DDBJ whole genome shotgun (WGS) entry which is preliminary data.</text>
</comment>
<keyword evidence="1" id="KW-0732">Signal</keyword>
<dbReference type="Gene3D" id="2.40.160.60">
    <property type="entry name" value="Outer membrane protein transport protein (OMPP1/FadL/TodX)"/>
    <property type="match status" value="1"/>
</dbReference>
<feature type="signal peptide" evidence="1">
    <location>
        <begin position="1"/>
        <end position="22"/>
    </location>
</feature>
<evidence type="ECO:0000313" key="3">
    <source>
        <dbReference type="Proteomes" id="UP001597387"/>
    </source>
</evidence>
<name>A0ABW4ZJ29_9SPHI</name>
<dbReference type="EMBL" id="JBHUHZ010000001">
    <property type="protein sequence ID" value="MFD2161849.1"/>
    <property type="molecule type" value="Genomic_DNA"/>
</dbReference>
<protein>
    <recommendedName>
        <fullName evidence="4">Long-chain fatty acid transport protein</fullName>
    </recommendedName>
</protein>